<dbReference type="Proteomes" id="UP001056109">
    <property type="component" value="Chromosome"/>
</dbReference>
<keyword evidence="7 8" id="KW-0472">Membrane</keyword>
<feature type="domain" description="RCK C-terminal" evidence="9">
    <location>
        <begin position="253"/>
        <end position="338"/>
    </location>
</feature>
<evidence type="ECO:0000256" key="4">
    <source>
        <dbReference type="ARBA" id="ARBA00022475"/>
    </source>
</evidence>
<dbReference type="RefSeq" id="WP_252672712.1">
    <property type="nucleotide sequence ID" value="NZ_CP099547.1"/>
</dbReference>
<accession>A0ABY5AFB0</accession>
<comment type="similarity">
    <text evidence="2">Belongs to the AAE transporter (TC 2.A.81) family.</text>
</comment>
<keyword evidence="3" id="KW-0813">Transport</keyword>
<organism evidence="10 11">
    <name type="scientific">Arcanobacterium pinnipediorum</name>
    <dbReference type="NCBI Taxonomy" id="1503041"/>
    <lineage>
        <taxon>Bacteria</taxon>
        <taxon>Bacillati</taxon>
        <taxon>Actinomycetota</taxon>
        <taxon>Actinomycetes</taxon>
        <taxon>Actinomycetales</taxon>
        <taxon>Actinomycetaceae</taxon>
        <taxon>Arcanobacterium</taxon>
    </lineage>
</organism>
<protein>
    <submittedName>
        <fullName evidence="10">Transporter</fullName>
    </submittedName>
</protein>
<dbReference type="InterPro" id="IPR006037">
    <property type="entry name" value="RCK_C"/>
</dbReference>
<feature type="transmembrane region" description="Helical" evidence="8">
    <location>
        <begin position="372"/>
        <end position="392"/>
    </location>
</feature>
<evidence type="ECO:0000256" key="6">
    <source>
        <dbReference type="ARBA" id="ARBA00022989"/>
    </source>
</evidence>
<feature type="transmembrane region" description="Helical" evidence="8">
    <location>
        <begin position="501"/>
        <end position="521"/>
    </location>
</feature>
<name>A0ABY5AFB0_9ACTO</name>
<keyword evidence="11" id="KW-1185">Reference proteome</keyword>
<evidence type="ECO:0000256" key="1">
    <source>
        <dbReference type="ARBA" id="ARBA00004651"/>
    </source>
</evidence>
<dbReference type="PANTHER" id="PTHR30445">
    <property type="entry name" value="K(+)_H(+) ANTIPORTER SUBUNIT KHTT"/>
    <property type="match status" value="1"/>
</dbReference>
<sequence>MTALFLDSPLMTVFFVVAFGAIVGVIPFGPLRLGAAGALFVGLAVGNAVPEIAESMGMIKSLGLALFVYTVGLSAGQTFFADLVRQSKLMFASAGVLILGAVMAIVGGKILDFDPDFSVGIFAGAVTNTPALAAATSATGNQVPAVGYSLAYPMGVIFGIIFVSLVVTRNWPGKNDTQSLAGKQLSAVTANVERKVELRHVPGWHEERVRMSYLRRGDDQRVVSPGEVLLPGDRVVIVGLPTDVDITVSAVGSEVDEHLADDRSIVGFRSFVVSSKELAGRSIASLNLAAHFGAMITRVHRGDLELLAADDLRLELGDRISVVYPRDEESGIEDYFGNSQRKISEVDAIGMGVGLVIGLLLGLVEISLPGGITFSLGASAGPLLVGMILGYLHRTGPLVWQLPLSANLTIRQLGLLLFLAAVGIASGPAFVKTAFTAQGIQGGLLGALIAIVVVGMTGLAGKVLGLSAQRTAGAMAGILGQPAILAFASSKVNDERIESGYAALFALGMIVKILLVSFILLF</sequence>
<evidence type="ECO:0000256" key="3">
    <source>
        <dbReference type="ARBA" id="ARBA00022448"/>
    </source>
</evidence>
<evidence type="ECO:0000256" key="8">
    <source>
        <dbReference type="SAM" id="Phobius"/>
    </source>
</evidence>
<gene>
    <name evidence="10" type="ORF">NG665_05650</name>
</gene>
<evidence type="ECO:0000256" key="7">
    <source>
        <dbReference type="ARBA" id="ARBA00023136"/>
    </source>
</evidence>
<evidence type="ECO:0000313" key="11">
    <source>
        <dbReference type="Proteomes" id="UP001056109"/>
    </source>
</evidence>
<dbReference type="NCBIfam" id="TIGR01625">
    <property type="entry name" value="YidE_YbjL_dupl"/>
    <property type="match status" value="2"/>
</dbReference>
<dbReference type="PROSITE" id="PS51202">
    <property type="entry name" value="RCK_C"/>
    <property type="match status" value="1"/>
</dbReference>
<feature type="transmembrane region" description="Helical" evidence="8">
    <location>
        <begin position="62"/>
        <end position="84"/>
    </location>
</feature>
<evidence type="ECO:0000313" key="10">
    <source>
        <dbReference type="EMBL" id="USR78873.1"/>
    </source>
</evidence>
<dbReference type="Pfam" id="PF02080">
    <property type="entry name" value="TrkA_C"/>
    <property type="match status" value="1"/>
</dbReference>
<evidence type="ECO:0000256" key="5">
    <source>
        <dbReference type="ARBA" id="ARBA00022692"/>
    </source>
</evidence>
<dbReference type="EMBL" id="CP099547">
    <property type="protein sequence ID" value="USR78873.1"/>
    <property type="molecule type" value="Genomic_DNA"/>
</dbReference>
<proteinExistence type="inferred from homology"/>
<dbReference type="InterPro" id="IPR006512">
    <property type="entry name" value="YidE_YbjL"/>
</dbReference>
<feature type="transmembrane region" description="Helical" evidence="8">
    <location>
        <begin position="348"/>
        <end position="366"/>
    </location>
</feature>
<feature type="transmembrane region" description="Helical" evidence="8">
    <location>
        <begin position="443"/>
        <end position="464"/>
    </location>
</feature>
<feature type="transmembrane region" description="Helical" evidence="8">
    <location>
        <begin position="413"/>
        <end position="431"/>
    </location>
</feature>
<keyword evidence="5 8" id="KW-0812">Transmembrane</keyword>
<comment type="subcellular location">
    <subcellularLocation>
        <location evidence="1">Cell membrane</location>
        <topology evidence="1">Multi-pass membrane protein</topology>
    </subcellularLocation>
</comment>
<dbReference type="PANTHER" id="PTHR30445:SF3">
    <property type="entry name" value="TRANSPORT PROTEIN YIDE-RELATED"/>
    <property type="match status" value="1"/>
</dbReference>
<dbReference type="Pfam" id="PF06826">
    <property type="entry name" value="Asp-Al_Ex"/>
    <property type="match status" value="2"/>
</dbReference>
<dbReference type="Gene3D" id="3.30.70.1450">
    <property type="entry name" value="Regulator of K+ conductance, C-terminal domain"/>
    <property type="match status" value="1"/>
</dbReference>
<evidence type="ECO:0000256" key="2">
    <source>
        <dbReference type="ARBA" id="ARBA00009854"/>
    </source>
</evidence>
<feature type="transmembrane region" description="Helical" evidence="8">
    <location>
        <begin position="91"/>
        <end position="111"/>
    </location>
</feature>
<dbReference type="SUPFAM" id="SSF116726">
    <property type="entry name" value="TrkA C-terminal domain-like"/>
    <property type="match status" value="1"/>
</dbReference>
<keyword evidence="6 8" id="KW-1133">Transmembrane helix</keyword>
<feature type="transmembrane region" description="Helical" evidence="8">
    <location>
        <begin position="150"/>
        <end position="168"/>
    </location>
</feature>
<reference evidence="10" key="1">
    <citation type="submission" date="2022-06" db="EMBL/GenBank/DDBJ databases">
        <title>Complete Genome Sequence of Arcanobacterium pinnipediorum strain DSM 28752 isolated from a harbour seal.</title>
        <authorList>
            <person name="Borowiak M."/>
            <person name="Kreitlow A."/>
            <person name="Alssahen M."/>
            <person name="Malorny B."/>
            <person name="Laemmler C."/>
            <person name="Prenger-Berninghoff E."/>
            <person name="Siebert U."/>
            <person name="Ploetz M."/>
            <person name="Abdulmawjood A."/>
        </authorList>
    </citation>
    <scope>NUCLEOTIDE SEQUENCE</scope>
    <source>
        <strain evidence="10">DSM 28752</strain>
    </source>
</reference>
<keyword evidence="4" id="KW-1003">Cell membrane</keyword>
<dbReference type="InterPro" id="IPR050144">
    <property type="entry name" value="AAE_transporter"/>
</dbReference>
<feature type="transmembrane region" description="Helical" evidence="8">
    <location>
        <begin position="6"/>
        <end position="26"/>
    </location>
</feature>
<evidence type="ECO:0000259" key="9">
    <source>
        <dbReference type="PROSITE" id="PS51202"/>
    </source>
</evidence>
<dbReference type="InterPro" id="IPR036721">
    <property type="entry name" value="RCK_C_sf"/>
</dbReference>